<keyword evidence="1" id="KW-0812">Transmembrane</keyword>
<evidence type="ECO:0000313" key="3">
    <source>
        <dbReference type="Proteomes" id="UP000708208"/>
    </source>
</evidence>
<sequence>MDNWKFLTRVPNCNKFKTCMECTQSGYCLWTDYDLMRCRFRHQMDRPVSYYVNSQESCATVDRMELIEAFAGEDDFISPWVYYGGAFVLVLIVLVSVFLSLYCKYARRSTSHIP</sequence>
<keyword evidence="1" id="KW-0472">Membrane</keyword>
<comment type="caution">
    <text evidence="2">The sequence shown here is derived from an EMBL/GenBank/DDBJ whole genome shotgun (WGS) entry which is preliminary data.</text>
</comment>
<accession>A0A8J2J7I8</accession>
<dbReference type="AlphaFoldDB" id="A0A8J2J7I8"/>
<name>A0A8J2J7I8_9HEXA</name>
<gene>
    <name evidence="2" type="ORF">AFUS01_LOCUS2019</name>
</gene>
<evidence type="ECO:0000256" key="1">
    <source>
        <dbReference type="SAM" id="Phobius"/>
    </source>
</evidence>
<proteinExistence type="predicted"/>
<feature type="transmembrane region" description="Helical" evidence="1">
    <location>
        <begin position="80"/>
        <end position="102"/>
    </location>
</feature>
<keyword evidence="1" id="KW-1133">Transmembrane helix</keyword>
<keyword evidence="3" id="KW-1185">Reference proteome</keyword>
<dbReference type="EMBL" id="CAJVCH010011350">
    <property type="protein sequence ID" value="CAG7670181.1"/>
    <property type="molecule type" value="Genomic_DNA"/>
</dbReference>
<protein>
    <submittedName>
        <fullName evidence="2">Uncharacterized protein</fullName>
    </submittedName>
</protein>
<organism evidence="2 3">
    <name type="scientific">Allacma fusca</name>
    <dbReference type="NCBI Taxonomy" id="39272"/>
    <lineage>
        <taxon>Eukaryota</taxon>
        <taxon>Metazoa</taxon>
        <taxon>Ecdysozoa</taxon>
        <taxon>Arthropoda</taxon>
        <taxon>Hexapoda</taxon>
        <taxon>Collembola</taxon>
        <taxon>Symphypleona</taxon>
        <taxon>Sminthuridae</taxon>
        <taxon>Allacma</taxon>
    </lineage>
</organism>
<reference evidence="2" key="1">
    <citation type="submission" date="2021-06" db="EMBL/GenBank/DDBJ databases">
        <authorList>
            <person name="Hodson N. C."/>
            <person name="Mongue J. A."/>
            <person name="Jaron S. K."/>
        </authorList>
    </citation>
    <scope>NUCLEOTIDE SEQUENCE</scope>
</reference>
<evidence type="ECO:0000313" key="2">
    <source>
        <dbReference type="EMBL" id="CAG7670181.1"/>
    </source>
</evidence>
<dbReference type="Proteomes" id="UP000708208">
    <property type="component" value="Unassembled WGS sequence"/>
</dbReference>